<protein>
    <submittedName>
        <fullName evidence="3">Type VI secretion system tip protein TssI/VgrG</fullName>
    </submittedName>
</protein>
<dbReference type="NCBIfam" id="TIGR01646">
    <property type="entry name" value="vgr_GE"/>
    <property type="match status" value="1"/>
</dbReference>
<dbReference type="Proteomes" id="UP001528411">
    <property type="component" value="Unassembled WGS sequence"/>
</dbReference>
<keyword evidence="4" id="KW-1185">Reference proteome</keyword>
<dbReference type="InterPro" id="IPR006533">
    <property type="entry name" value="T6SS_Vgr_RhsGE"/>
</dbReference>
<dbReference type="InterPro" id="IPR017847">
    <property type="entry name" value="T6SS_RhsGE_Vgr_subset"/>
</dbReference>
<sequence>MDNTIAFSFEHNALSPDDKVQVLSFKGTEGISRLYEFEIELLSVNPDIDIDKILETQASLTITLGNEERVIQGIISHCDAVSQVNNQTLYKAKLVPKLWELSLFHTNEIYLDQNIKEIIEMVLQEAGFTTQDYDLSGLQGNYRNWAYKCQYNESHLDFISRLMERDGIYYYFTQGEIGEKLVFCDSLQTQEDITNSDVTYSPNASLEINALANTITSFINQKKRLPHKVLLKDYNDDKPSVDIKGEFIVDESANPSSEIYVWGQNIQTPEEGGQLAQIRAEEISSTKSVYYGESTVIRLISGHQFTLEGHFRTSCNQDYLLLNIEHEAKNPSLLHYADGDIGEAVVYQNTFSAIPADIQYRSSQVTAKPEIHGTLNAFVDAEGDGHYAELDEEGRYRVTLPFDRLNRDGGKSSHWIRMSQPYGGEGQGMSFPLRKGTEVLLTFIGGDPDRPVIAGTVPNASQPSITTSDNQTNSLIKTGSGNKIELEDQDGKNRIKLQTGDNKTYMHLGAPNHDGDGFVLMTAGMERKEIRGGYQAFVSVGSYYFEGADGNVVNVSGIAANTENDGLDDDTTNAENGSLDSGNDIINEQNVFSFKLKKLVEEAEDGSTTGYSTDGKTATSASDLPSHFDLGEAGFPADAVMTREVELAGNFVIERRVGERYVWSAGNEYIYGADKIFDFGNSWDEFHINEDGIDDNAENFGPDMSAISNALNTDPEYFADSSTGLYNWGDETRAIDPENQIVEMKWGDEFEYHHGRRFEWCSDPADYAFGNGYVESLINSNTETINASHSHDKASPGGPRYGDITSKHYAFTLSAGSTSASKEIGNSYNYKNGNDISVTVGTSESETYGNAYSYTDGDTYDVVMGNSYTKQWGRDDTFFMGGTSEFKFAASSTMSLAATSDLFLGLKNDICIAARFSLDVAACTDVVTGLRADISAGIRAEISLTAATEFDAVQIKTKLTELKNSVSNLSTTATKIETAGAGIKTAGAYIGSGLIRLLS</sequence>
<dbReference type="Gene3D" id="2.40.50.230">
    <property type="entry name" value="Gp5 N-terminal domain"/>
    <property type="match status" value="1"/>
</dbReference>
<dbReference type="Pfam" id="PF05954">
    <property type="entry name" value="Phage_GPD"/>
    <property type="match status" value="1"/>
</dbReference>
<dbReference type="SUPFAM" id="SSF69279">
    <property type="entry name" value="Phage tail proteins"/>
    <property type="match status" value="2"/>
</dbReference>
<comment type="similarity">
    <text evidence="1">Belongs to the VgrG protein family.</text>
</comment>
<accession>A0ABT5FGV9</accession>
<dbReference type="Gene3D" id="2.30.110.50">
    <property type="match status" value="1"/>
</dbReference>
<dbReference type="RefSeq" id="WP_272181439.1">
    <property type="nucleotide sequence ID" value="NZ_JAQOMS010000002.1"/>
</dbReference>
<evidence type="ECO:0000259" key="2">
    <source>
        <dbReference type="Pfam" id="PF04717"/>
    </source>
</evidence>
<gene>
    <name evidence="3" type="primary">tssI</name>
    <name evidence="3" type="ORF">PN838_17225</name>
</gene>
<dbReference type="NCBIfam" id="TIGR03361">
    <property type="entry name" value="VI_Rhs_Vgr"/>
    <property type="match status" value="1"/>
</dbReference>
<evidence type="ECO:0000313" key="4">
    <source>
        <dbReference type="Proteomes" id="UP001528411"/>
    </source>
</evidence>
<dbReference type="EMBL" id="JAQOMS010000002">
    <property type="protein sequence ID" value="MDC2890181.1"/>
    <property type="molecule type" value="Genomic_DNA"/>
</dbReference>
<name>A0ABT5FGV9_9GAMM</name>
<dbReference type="InterPro" id="IPR037026">
    <property type="entry name" value="Vgr_OB-fold_dom_sf"/>
</dbReference>
<organism evidence="3 4">
    <name type="scientific">Psychrosphaera algicola</name>
    <dbReference type="NCBI Taxonomy" id="3023714"/>
    <lineage>
        <taxon>Bacteria</taxon>
        <taxon>Pseudomonadati</taxon>
        <taxon>Pseudomonadota</taxon>
        <taxon>Gammaproteobacteria</taxon>
        <taxon>Alteromonadales</taxon>
        <taxon>Pseudoalteromonadaceae</taxon>
        <taxon>Psychrosphaera</taxon>
    </lineage>
</organism>
<dbReference type="Pfam" id="PF04717">
    <property type="entry name" value="Phage_base_V"/>
    <property type="match status" value="1"/>
</dbReference>
<dbReference type="Gene3D" id="4.10.220.110">
    <property type="match status" value="1"/>
</dbReference>
<proteinExistence type="inferred from homology"/>
<evidence type="ECO:0000256" key="1">
    <source>
        <dbReference type="ARBA" id="ARBA00005558"/>
    </source>
</evidence>
<dbReference type="Gene3D" id="3.55.50.10">
    <property type="entry name" value="Baseplate protein-like domains"/>
    <property type="match status" value="1"/>
</dbReference>
<feature type="domain" description="Gp5/Type VI secretion system Vgr protein OB-fold" evidence="2">
    <location>
        <begin position="391"/>
        <end position="456"/>
    </location>
</feature>
<evidence type="ECO:0000313" key="3">
    <source>
        <dbReference type="EMBL" id="MDC2890181.1"/>
    </source>
</evidence>
<comment type="caution">
    <text evidence="3">The sequence shown here is derived from an EMBL/GenBank/DDBJ whole genome shotgun (WGS) entry which is preliminary data.</text>
</comment>
<reference evidence="3 4" key="1">
    <citation type="submission" date="2023-01" db="EMBL/GenBank/DDBJ databases">
        <title>Psychrosphaera sp. nov., isolated from marine algae.</title>
        <authorList>
            <person name="Bayburt H."/>
            <person name="Choi B.J."/>
            <person name="Kim J.M."/>
            <person name="Choi D.G."/>
            <person name="Jeon C.O."/>
        </authorList>
    </citation>
    <scope>NUCLEOTIDE SEQUENCE [LARGE SCALE GENOMIC DNA]</scope>
    <source>
        <strain evidence="3 4">G1-22</strain>
    </source>
</reference>
<dbReference type="SUPFAM" id="SSF69255">
    <property type="entry name" value="gp5 N-terminal domain-like"/>
    <property type="match status" value="1"/>
</dbReference>
<dbReference type="InterPro" id="IPR006531">
    <property type="entry name" value="Gp5/Vgr_OB"/>
</dbReference>